<comment type="subcellular location">
    <subcellularLocation>
        <location evidence="1">Cell inner membrane</location>
        <topology evidence="1">Multi-pass membrane protein</topology>
    </subcellularLocation>
</comment>
<comment type="caution">
    <text evidence="15">The sequence shown here is derived from an EMBL/GenBank/DDBJ whole genome shotgun (WGS) entry which is preliminary data.</text>
</comment>
<evidence type="ECO:0000256" key="11">
    <source>
        <dbReference type="PROSITE-ProRule" id="PRU00284"/>
    </source>
</evidence>
<dbReference type="Gene3D" id="1.20.120.30">
    <property type="entry name" value="Aspartate receptor, ligand-binding domain"/>
    <property type="match status" value="1"/>
</dbReference>
<evidence type="ECO:0000256" key="7">
    <source>
        <dbReference type="ARBA" id="ARBA00022989"/>
    </source>
</evidence>
<keyword evidence="5" id="KW-0997">Cell inner membrane</keyword>
<dbReference type="FunFam" id="1.10.287.950:FF:000001">
    <property type="entry name" value="Methyl-accepting chemotaxis sensory transducer"/>
    <property type="match status" value="1"/>
</dbReference>
<dbReference type="PROSITE" id="PS50885">
    <property type="entry name" value="HAMP"/>
    <property type="match status" value="1"/>
</dbReference>
<gene>
    <name evidence="15" type="ORF">FU839_01225</name>
</gene>
<evidence type="ECO:0000256" key="6">
    <source>
        <dbReference type="ARBA" id="ARBA00022692"/>
    </source>
</evidence>
<evidence type="ECO:0000256" key="10">
    <source>
        <dbReference type="ARBA" id="ARBA00029447"/>
    </source>
</evidence>
<evidence type="ECO:0000256" key="2">
    <source>
        <dbReference type="ARBA" id="ARBA00022475"/>
    </source>
</evidence>
<dbReference type="CDD" id="cd11386">
    <property type="entry name" value="MCP_signal"/>
    <property type="match status" value="1"/>
</dbReference>
<dbReference type="PANTHER" id="PTHR32089:SF120">
    <property type="entry name" value="METHYL-ACCEPTING CHEMOTAXIS PROTEIN TLPQ"/>
    <property type="match status" value="1"/>
</dbReference>
<keyword evidence="3" id="KW-0488">Methylation</keyword>
<dbReference type="Pfam" id="PF00672">
    <property type="entry name" value="HAMP"/>
    <property type="match status" value="1"/>
</dbReference>
<keyword evidence="4" id="KW-0145">Chemotaxis</keyword>
<feature type="transmembrane region" description="Helical" evidence="12">
    <location>
        <begin position="186"/>
        <end position="211"/>
    </location>
</feature>
<evidence type="ECO:0000256" key="8">
    <source>
        <dbReference type="ARBA" id="ARBA00023136"/>
    </source>
</evidence>
<dbReference type="PRINTS" id="PR00260">
    <property type="entry name" value="CHEMTRNSDUCR"/>
</dbReference>
<evidence type="ECO:0000256" key="12">
    <source>
        <dbReference type="SAM" id="Phobius"/>
    </source>
</evidence>
<dbReference type="InterPro" id="IPR003660">
    <property type="entry name" value="HAMP_dom"/>
</dbReference>
<evidence type="ECO:0000259" key="13">
    <source>
        <dbReference type="PROSITE" id="PS50111"/>
    </source>
</evidence>
<dbReference type="GO" id="GO:0007165">
    <property type="term" value="P:signal transduction"/>
    <property type="evidence" value="ECO:0007669"/>
    <property type="project" value="UniProtKB-KW"/>
</dbReference>
<comment type="similarity">
    <text evidence="10">Belongs to the methyl-accepting chemotaxis (MCP) protein family.</text>
</comment>
<dbReference type="SMART" id="SM00283">
    <property type="entry name" value="MA"/>
    <property type="match status" value="1"/>
</dbReference>
<keyword evidence="6 12" id="KW-0812">Transmembrane</keyword>
<dbReference type="InterPro" id="IPR004089">
    <property type="entry name" value="MCPsignal_dom"/>
</dbReference>
<keyword evidence="7 12" id="KW-1133">Transmembrane helix</keyword>
<evidence type="ECO:0000256" key="1">
    <source>
        <dbReference type="ARBA" id="ARBA00004429"/>
    </source>
</evidence>
<dbReference type="InterPro" id="IPR003122">
    <property type="entry name" value="Tar_rcpt_lig-bd"/>
</dbReference>
<dbReference type="InterPro" id="IPR004090">
    <property type="entry name" value="Chemotax_Me-accpt_rcpt"/>
</dbReference>
<reference evidence="15 16" key="1">
    <citation type="submission" date="2019-08" db="EMBL/GenBank/DDBJ databases">
        <title>Draft genome analysis of Rheinheimera tangshanensis isolated from the roots of fresh rice plants (Oryza sativa).</title>
        <authorList>
            <person name="Yu Q."/>
            <person name="Qi Y."/>
            <person name="Zhang H."/>
            <person name="Pu J."/>
        </authorList>
    </citation>
    <scope>NUCLEOTIDE SEQUENCE [LARGE SCALE GENOMIC DNA]</scope>
    <source>
        <strain evidence="15 16">JA3-B52</strain>
    </source>
</reference>
<dbReference type="GO" id="GO:0005886">
    <property type="term" value="C:plasma membrane"/>
    <property type="evidence" value="ECO:0007669"/>
    <property type="project" value="UniProtKB-SubCell"/>
</dbReference>
<dbReference type="SUPFAM" id="SSF58104">
    <property type="entry name" value="Methyl-accepting chemotaxis protein (MCP) signaling domain"/>
    <property type="match status" value="1"/>
</dbReference>
<keyword evidence="9 11" id="KW-0807">Transducer</keyword>
<evidence type="ECO:0000313" key="15">
    <source>
        <dbReference type="EMBL" id="TXK82935.1"/>
    </source>
</evidence>
<evidence type="ECO:0000256" key="9">
    <source>
        <dbReference type="ARBA" id="ARBA00023224"/>
    </source>
</evidence>
<dbReference type="SUPFAM" id="SSF47170">
    <property type="entry name" value="Aspartate receptor, ligand-binding domain"/>
    <property type="match status" value="1"/>
</dbReference>
<dbReference type="RefSeq" id="WP_147902860.1">
    <property type="nucleotide sequence ID" value="NZ_BAAAGC010000002.1"/>
</dbReference>
<feature type="transmembrane region" description="Helical" evidence="12">
    <location>
        <begin position="6"/>
        <end position="30"/>
    </location>
</feature>
<dbReference type="Proteomes" id="UP000321814">
    <property type="component" value="Unassembled WGS sequence"/>
</dbReference>
<sequence length="542" mass="58904">MFKDMYLKNIILSILLMFSAGMAILSFYSWNSAKASEEGMADLYQLSVLQVNPISDVYGMLLRSRLALAGGFIEKEGGQNDKAQISAQRGEMFLKEAVEKFNAFAEVGLKGDHKELVQDMQKVFSLYFAAIDKTAKELQTGTSESYVIANLEARDTNAKAQEMVAKFVEEASIKNSNFMKEASDRYTATAILCAIFLVIALAALVMSWYLIKKMLIQPLELAGEHFQRMAQGDLSSHIRVESKNEIGALFSGLQHLQQSQKDTISQINNTATQLASAAEELSIVTSQSTEGLDLQNAELQQAATAVNEMTVAVEDVAQNALSTSDASKESNELASRSLEEMRLTIAQTRKMATEMKTSAELVQELATQANNIGQVLDVIRAVAEQTNLLALNAAIEAARAGDAGRGFAVVADEVRALAHRTQNSTKEIEQLITHIRQGTVKAVQSIEASTGLADNTVDMANKAGQAFEQICTSVSHINERNLLIATASEEQAHVARDVDRSLVAIKDLAVQTSAGANQTNAASQELAGMASRLMDMVKRFKV</sequence>
<dbReference type="EMBL" id="VRLR01000001">
    <property type="protein sequence ID" value="TXK82935.1"/>
    <property type="molecule type" value="Genomic_DNA"/>
</dbReference>
<protein>
    <submittedName>
        <fullName evidence="15">HAMP domain-containing protein</fullName>
    </submittedName>
</protein>
<name>A0A5C8M393_9GAMM</name>
<dbReference type="GO" id="GO:0004888">
    <property type="term" value="F:transmembrane signaling receptor activity"/>
    <property type="evidence" value="ECO:0007669"/>
    <property type="project" value="InterPro"/>
</dbReference>
<dbReference type="Gene3D" id="1.10.287.950">
    <property type="entry name" value="Methyl-accepting chemotaxis protein"/>
    <property type="match status" value="1"/>
</dbReference>
<evidence type="ECO:0000256" key="4">
    <source>
        <dbReference type="ARBA" id="ARBA00022500"/>
    </source>
</evidence>
<dbReference type="PANTHER" id="PTHR32089">
    <property type="entry name" value="METHYL-ACCEPTING CHEMOTAXIS PROTEIN MCPB"/>
    <property type="match status" value="1"/>
</dbReference>
<dbReference type="CDD" id="cd06225">
    <property type="entry name" value="HAMP"/>
    <property type="match status" value="1"/>
</dbReference>
<dbReference type="PROSITE" id="PS50111">
    <property type="entry name" value="CHEMOTAXIS_TRANSDUC_2"/>
    <property type="match status" value="1"/>
</dbReference>
<organism evidence="15 16">
    <name type="scientific">Rheinheimera tangshanensis</name>
    <dbReference type="NCBI Taxonomy" id="400153"/>
    <lineage>
        <taxon>Bacteria</taxon>
        <taxon>Pseudomonadati</taxon>
        <taxon>Pseudomonadota</taxon>
        <taxon>Gammaproteobacteria</taxon>
        <taxon>Chromatiales</taxon>
        <taxon>Chromatiaceae</taxon>
        <taxon>Rheinheimera</taxon>
    </lineage>
</organism>
<evidence type="ECO:0000313" key="16">
    <source>
        <dbReference type="Proteomes" id="UP000321814"/>
    </source>
</evidence>
<keyword evidence="2" id="KW-1003">Cell membrane</keyword>
<dbReference type="Pfam" id="PF00015">
    <property type="entry name" value="MCPsignal"/>
    <property type="match status" value="1"/>
</dbReference>
<dbReference type="Pfam" id="PF02203">
    <property type="entry name" value="TarH"/>
    <property type="match status" value="1"/>
</dbReference>
<evidence type="ECO:0000259" key="14">
    <source>
        <dbReference type="PROSITE" id="PS50885"/>
    </source>
</evidence>
<accession>A0A5C8M393</accession>
<proteinExistence type="inferred from homology"/>
<dbReference type="OrthoDB" id="9781845at2"/>
<feature type="domain" description="Methyl-accepting transducer" evidence="13">
    <location>
        <begin position="270"/>
        <end position="506"/>
    </location>
</feature>
<keyword evidence="16" id="KW-1185">Reference proteome</keyword>
<evidence type="ECO:0000256" key="5">
    <source>
        <dbReference type="ARBA" id="ARBA00022519"/>
    </source>
</evidence>
<dbReference type="InterPro" id="IPR035440">
    <property type="entry name" value="4HB_MCP_dom_sf"/>
</dbReference>
<dbReference type="GO" id="GO:0006935">
    <property type="term" value="P:chemotaxis"/>
    <property type="evidence" value="ECO:0007669"/>
    <property type="project" value="UniProtKB-KW"/>
</dbReference>
<dbReference type="AlphaFoldDB" id="A0A5C8M393"/>
<evidence type="ECO:0000256" key="3">
    <source>
        <dbReference type="ARBA" id="ARBA00022481"/>
    </source>
</evidence>
<keyword evidence="8 12" id="KW-0472">Membrane</keyword>
<dbReference type="SMART" id="SM00304">
    <property type="entry name" value="HAMP"/>
    <property type="match status" value="1"/>
</dbReference>
<feature type="domain" description="HAMP" evidence="14">
    <location>
        <begin position="213"/>
        <end position="265"/>
    </location>
</feature>